<dbReference type="AlphaFoldDB" id="A0A1H0NVG1"/>
<gene>
    <name evidence="1" type="ORF">SAMN04488529_101974</name>
</gene>
<reference evidence="1 2" key="1">
    <citation type="submission" date="2016-10" db="EMBL/GenBank/DDBJ databases">
        <authorList>
            <person name="de Groot N.N."/>
        </authorList>
    </citation>
    <scope>NUCLEOTIDE SEQUENCE [LARGE SCALE GENOMIC DNA]</scope>
    <source>
        <strain evidence="1 2">DSM 12272</strain>
    </source>
</reference>
<keyword evidence="2" id="KW-1185">Reference proteome</keyword>
<dbReference type="EMBL" id="FNJM01000001">
    <property type="protein sequence ID" value="SDO96691.1"/>
    <property type="molecule type" value="Genomic_DNA"/>
</dbReference>
<evidence type="ECO:0000313" key="2">
    <source>
        <dbReference type="Proteomes" id="UP000198597"/>
    </source>
</evidence>
<evidence type="ECO:0000313" key="1">
    <source>
        <dbReference type="EMBL" id="SDO96691.1"/>
    </source>
</evidence>
<dbReference type="Proteomes" id="UP000198597">
    <property type="component" value="Unassembled WGS sequence"/>
</dbReference>
<organism evidence="1 2">
    <name type="scientific">Clostridium gasigenes</name>
    <dbReference type="NCBI Taxonomy" id="94869"/>
    <lineage>
        <taxon>Bacteria</taxon>
        <taxon>Bacillati</taxon>
        <taxon>Bacillota</taxon>
        <taxon>Clostridia</taxon>
        <taxon>Eubacteriales</taxon>
        <taxon>Clostridiaceae</taxon>
        <taxon>Clostridium</taxon>
    </lineage>
</organism>
<dbReference type="STRING" id="94869.SAMN04488529_101974"/>
<name>A0A1H0NVG1_9CLOT</name>
<dbReference type="RefSeq" id="WP_089966359.1">
    <property type="nucleotide sequence ID" value="NZ_FNJM01000001.1"/>
</dbReference>
<proteinExistence type="predicted"/>
<protein>
    <submittedName>
        <fullName evidence="1">Uncharacterized protein</fullName>
    </submittedName>
</protein>
<accession>A0A1H0NVG1</accession>
<sequence length="60" mass="6000">MKLNSKIGQESVASALSWCNGCAFICTDCVLNCTSCVGCVGKCSGCGNSCFGATGGHSEV</sequence>